<reference evidence="5" key="1">
    <citation type="submission" date="2021-02" db="EMBL/GenBank/DDBJ databases">
        <title>PHA producing bacteria isolated from coastal sediment in Guangdong, Shenzhen.</title>
        <authorList>
            <person name="Zheng W."/>
            <person name="Yu S."/>
            <person name="Huang Y."/>
        </authorList>
    </citation>
    <scope>NUCLEOTIDE SEQUENCE</scope>
    <source>
        <strain evidence="5">TN14-10</strain>
    </source>
</reference>
<dbReference type="GO" id="GO:0003700">
    <property type="term" value="F:DNA-binding transcription factor activity"/>
    <property type="evidence" value="ECO:0007669"/>
    <property type="project" value="InterPro"/>
</dbReference>
<accession>A0A939INU9</accession>
<dbReference type="PANTHER" id="PTHR30204">
    <property type="entry name" value="REDOX-CYCLING DRUG-SENSING TRANSCRIPTIONAL ACTIVATOR SOXR"/>
    <property type="match status" value="1"/>
</dbReference>
<dbReference type="SUPFAM" id="SSF46955">
    <property type="entry name" value="Putative DNA-binding domain"/>
    <property type="match status" value="1"/>
</dbReference>
<evidence type="ECO:0000313" key="5">
    <source>
        <dbReference type="EMBL" id="MBN7798422.1"/>
    </source>
</evidence>
<dbReference type="InterPro" id="IPR000551">
    <property type="entry name" value="MerR-type_HTH_dom"/>
</dbReference>
<dbReference type="PROSITE" id="PS50937">
    <property type="entry name" value="HTH_MERR_2"/>
    <property type="match status" value="1"/>
</dbReference>
<name>A0A939INU9_9GAMM</name>
<dbReference type="InterPro" id="IPR009061">
    <property type="entry name" value="DNA-bd_dom_put_sf"/>
</dbReference>
<dbReference type="AlphaFoldDB" id="A0A939INU9"/>
<dbReference type="GO" id="GO:0003677">
    <property type="term" value="F:DNA binding"/>
    <property type="evidence" value="ECO:0007669"/>
    <property type="project" value="UniProtKB-KW"/>
</dbReference>
<keyword evidence="2" id="KW-0238">DNA-binding</keyword>
<comment type="caution">
    <text evidence="5">The sequence shown here is derived from an EMBL/GenBank/DDBJ whole genome shotgun (WGS) entry which is preliminary data.</text>
</comment>
<dbReference type="PANTHER" id="PTHR30204:SF67">
    <property type="entry name" value="HTH-TYPE TRANSCRIPTIONAL REGULATOR MLRA-RELATED"/>
    <property type="match status" value="1"/>
</dbReference>
<keyword evidence="3" id="KW-0804">Transcription</keyword>
<feature type="domain" description="HTH merR-type" evidence="4">
    <location>
        <begin position="11"/>
        <end position="80"/>
    </location>
</feature>
<evidence type="ECO:0000313" key="6">
    <source>
        <dbReference type="Proteomes" id="UP000664303"/>
    </source>
</evidence>
<sequence length="338" mass="35686">MTESVLEHRPLYAIGTVARLTGLKPDTLRVWERRYGLGASQKSASGRRQYTQGDLEHLQLVAALVARGARIGEIAGAGRKTLDSLLRQVARNGEASPEPKIRGAFVGIPLCDWLHRHQGYLAGVDALLVRAPADAVPGSVCEQLKGCDVLVLFAPRLCGAAVENALALRATLGAGRAILACESAGERAEAHARAAGLGTMPFPPEPGRLNFELGHCAAANVARRGCSDVGELVQARPREFSTEALAAAGGLSHAPGCECPRDLARLAASLASFETLSARRSARNWRDAAVHARVYAFTAQARWLVERALMAALEGCEADFAAALARRSTDEGSLGDAA</sequence>
<dbReference type="CDD" id="cd01104">
    <property type="entry name" value="HTH_MlrA-CarA"/>
    <property type="match status" value="1"/>
</dbReference>
<keyword evidence="1" id="KW-0805">Transcription regulation</keyword>
<evidence type="ECO:0000256" key="1">
    <source>
        <dbReference type="ARBA" id="ARBA00023015"/>
    </source>
</evidence>
<gene>
    <name evidence="5" type="ORF">JYP50_17605</name>
</gene>
<dbReference type="RefSeq" id="WP_206561864.1">
    <property type="nucleotide sequence ID" value="NZ_JAFKCZ010000014.1"/>
</dbReference>
<dbReference type="Proteomes" id="UP000664303">
    <property type="component" value="Unassembled WGS sequence"/>
</dbReference>
<dbReference type="Gene3D" id="1.10.1660.10">
    <property type="match status" value="1"/>
</dbReference>
<proteinExistence type="predicted"/>
<keyword evidence="6" id="KW-1185">Reference proteome</keyword>
<dbReference type="InterPro" id="IPR047057">
    <property type="entry name" value="MerR_fam"/>
</dbReference>
<organism evidence="5 6">
    <name type="scientific">Parahaliea mediterranea</name>
    <dbReference type="NCBI Taxonomy" id="651086"/>
    <lineage>
        <taxon>Bacteria</taxon>
        <taxon>Pseudomonadati</taxon>
        <taxon>Pseudomonadota</taxon>
        <taxon>Gammaproteobacteria</taxon>
        <taxon>Cellvibrionales</taxon>
        <taxon>Halieaceae</taxon>
        <taxon>Parahaliea</taxon>
    </lineage>
</organism>
<evidence type="ECO:0000256" key="3">
    <source>
        <dbReference type="ARBA" id="ARBA00023163"/>
    </source>
</evidence>
<dbReference type="SMART" id="SM00422">
    <property type="entry name" value="HTH_MERR"/>
    <property type="match status" value="1"/>
</dbReference>
<evidence type="ECO:0000256" key="2">
    <source>
        <dbReference type="ARBA" id="ARBA00023125"/>
    </source>
</evidence>
<dbReference type="EMBL" id="JAFKCZ010000014">
    <property type="protein sequence ID" value="MBN7798422.1"/>
    <property type="molecule type" value="Genomic_DNA"/>
</dbReference>
<protein>
    <submittedName>
        <fullName evidence="5">MerR family transcriptional regulator</fullName>
    </submittedName>
</protein>
<evidence type="ECO:0000259" key="4">
    <source>
        <dbReference type="PROSITE" id="PS50937"/>
    </source>
</evidence>
<dbReference type="Pfam" id="PF13411">
    <property type="entry name" value="MerR_1"/>
    <property type="match status" value="1"/>
</dbReference>